<feature type="coiled-coil region" evidence="4">
    <location>
        <begin position="80"/>
        <end position="107"/>
    </location>
</feature>
<evidence type="ECO:0000256" key="3">
    <source>
        <dbReference type="RuleBase" id="RU003466"/>
    </source>
</evidence>
<dbReference type="PROSITE" id="PS00797">
    <property type="entry name" value="1433_2"/>
    <property type="match status" value="1"/>
</dbReference>
<dbReference type="KEGG" id="cvn:111136586"/>
<dbReference type="PRINTS" id="PR00305">
    <property type="entry name" value="1433ZETA"/>
</dbReference>
<protein>
    <submittedName>
        <fullName evidence="7 8">14-3-3 protein homolog 2-like</fullName>
    </submittedName>
</protein>
<keyword evidence="6" id="KW-1185">Reference proteome</keyword>
<evidence type="ECO:0000313" key="7">
    <source>
        <dbReference type="RefSeq" id="XP_022343021.1"/>
    </source>
</evidence>
<evidence type="ECO:0000313" key="8">
    <source>
        <dbReference type="RefSeq" id="XP_022343241.1"/>
    </source>
</evidence>
<sequence length="251" mass="28388">MGDREECIANAKLAEQVERFDDMVAKMKVVATGSEALNEEERNLLSVAYKNVVGTRRSSWRVISSLEQKAREKGESEKKLQLCEEYKKNIEKELNDLCDEVISLLDNHLLPKVGDSVEPKIFYLKMKGDYFRYKVEIASGKESEANLAAKSEEAYKSAYDIAKESLNPTNPIRLGLALNFSVYYYEIKKESSTACDLAKNAFDEAIAQLDAGKEDDYKDSTLILQLLRDNLTLWSSELEQEADDAAPDDDQ</sequence>
<comment type="similarity">
    <text evidence="1 3">Belongs to the 14-3-3 family.</text>
</comment>
<dbReference type="InterPro" id="IPR000308">
    <property type="entry name" value="14-3-3"/>
</dbReference>
<dbReference type="PANTHER" id="PTHR18860">
    <property type="entry name" value="14-3-3 PROTEIN"/>
    <property type="match status" value="1"/>
</dbReference>
<gene>
    <name evidence="8" type="primary">LOC111136586</name>
    <name evidence="7" type="synonym">LOC111136452</name>
</gene>
<dbReference type="InterPro" id="IPR036815">
    <property type="entry name" value="14-3-3_dom_sf"/>
</dbReference>
<evidence type="ECO:0000256" key="4">
    <source>
        <dbReference type="SAM" id="Coils"/>
    </source>
</evidence>
<dbReference type="RefSeq" id="XP_022343021.1">
    <property type="nucleotide sequence ID" value="XM_022487313.1"/>
</dbReference>
<keyword evidence="4" id="KW-0175">Coiled coil</keyword>
<feature type="domain" description="14-3-3" evidence="5">
    <location>
        <begin position="4"/>
        <end position="248"/>
    </location>
</feature>
<dbReference type="AlphaFoldDB" id="A0A8B8ETF5"/>
<dbReference type="RefSeq" id="XP_022343241.1">
    <property type="nucleotide sequence ID" value="XM_022487533.1"/>
</dbReference>
<dbReference type="PROSITE" id="PS00796">
    <property type="entry name" value="1433_1"/>
    <property type="match status" value="1"/>
</dbReference>
<evidence type="ECO:0000256" key="2">
    <source>
        <dbReference type="PIRSR" id="PIRSR000868-1"/>
    </source>
</evidence>
<dbReference type="CDD" id="cd08774">
    <property type="entry name" value="14-3-3"/>
    <property type="match status" value="1"/>
</dbReference>
<dbReference type="InterPro" id="IPR023410">
    <property type="entry name" value="14-3-3_domain"/>
</dbReference>
<dbReference type="Pfam" id="PF00244">
    <property type="entry name" value="14-3-3"/>
    <property type="match status" value="1"/>
</dbReference>
<evidence type="ECO:0000259" key="5">
    <source>
        <dbReference type="SMART" id="SM00101"/>
    </source>
</evidence>
<proteinExistence type="inferred from homology"/>
<dbReference type="SMART" id="SM00101">
    <property type="entry name" value="14_3_3"/>
    <property type="match status" value="1"/>
</dbReference>
<accession>A0A8B8ETF5</accession>
<dbReference type="SUPFAM" id="SSF48445">
    <property type="entry name" value="14-3-3 protein"/>
    <property type="match status" value="1"/>
</dbReference>
<dbReference type="GeneID" id="111136586"/>
<dbReference type="OrthoDB" id="10260625at2759"/>
<dbReference type="Gene3D" id="1.20.190.20">
    <property type="entry name" value="14-3-3 domain"/>
    <property type="match status" value="1"/>
</dbReference>
<name>A0A8B8ETF5_CRAVI</name>
<dbReference type="Proteomes" id="UP000694844">
    <property type="component" value="Chromosome 5"/>
</dbReference>
<dbReference type="KEGG" id="cvn:111136452"/>
<reference evidence="7 8" key="1">
    <citation type="submission" date="2025-04" db="UniProtKB">
        <authorList>
            <consortium name="RefSeq"/>
        </authorList>
    </citation>
    <scope>IDENTIFICATION</scope>
    <source>
        <tissue evidence="7 8">Whole sample</tissue>
    </source>
</reference>
<feature type="site" description="Interaction with phosphoserine on interacting protein" evidence="2">
    <location>
        <position position="57"/>
    </location>
</feature>
<dbReference type="PIRSF" id="PIRSF000868">
    <property type="entry name" value="14-3-3"/>
    <property type="match status" value="1"/>
</dbReference>
<feature type="site" description="Interaction with phosphoserine on interacting protein" evidence="2">
    <location>
        <position position="132"/>
    </location>
</feature>
<evidence type="ECO:0000313" key="6">
    <source>
        <dbReference type="Proteomes" id="UP000694844"/>
    </source>
</evidence>
<evidence type="ECO:0000256" key="1">
    <source>
        <dbReference type="ARBA" id="ARBA00006141"/>
    </source>
</evidence>
<organism evidence="6 8">
    <name type="scientific">Crassostrea virginica</name>
    <name type="common">Eastern oyster</name>
    <dbReference type="NCBI Taxonomy" id="6565"/>
    <lineage>
        <taxon>Eukaryota</taxon>
        <taxon>Metazoa</taxon>
        <taxon>Spiralia</taxon>
        <taxon>Lophotrochozoa</taxon>
        <taxon>Mollusca</taxon>
        <taxon>Bivalvia</taxon>
        <taxon>Autobranchia</taxon>
        <taxon>Pteriomorphia</taxon>
        <taxon>Ostreida</taxon>
        <taxon>Ostreoidea</taxon>
        <taxon>Ostreidae</taxon>
        <taxon>Crassostrea</taxon>
    </lineage>
</organism>
<dbReference type="InterPro" id="IPR023409">
    <property type="entry name" value="14-3-3_CS"/>
</dbReference>